<gene>
    <name evidence="1" type="ORF">ND2E_1112</name>
</gene>
<dbReference type="EMBL" id="JQED01000003">
    <property type="protein sequence ID" value="KGJ95330.1"/>
    <property type="molecule type" value="Genomic_DNA"/>
</dbReference>
<evidence type="ECO:0000313" key="1">
    <source>
        <dbReference type="EMBL" id="KGJ95330.1"/>
    </source>
</evidence>
<proteinExistence type="predicted"/>
<evidence type="ECO:0000313" key="2">
    <source>
        <dbReference type="Proteomes" id="UP000029843"/>
    </source>
</evidence>
<protein>
    <submittedName>
        <fullName evidence="1">Uncharacterized protein</fullName>
    </submittedName>
</protein>
<dbReference type="RefSeq" id="WP_033091913.1">
    <property type="nucleotide sequence ID" value="NZ_JQED01000003.1"/>
</dbReference>
<dbReference type="Proteomes" id="UP000029843">
    <property type="component" value="Unassembled WGS sequence"/>
</dbReference>
<reference evidence="1 2" key="1">
    <citation type="submission" date="2014-08" db="EMBL/GenBank/DDBJ databases">
        <title>Genomic and Phenotypic Diversity of Colwellia psychrerythraea strains from Disparate Marine Basins.</title>
        <authorList>
            <person name="Techtmann S.M."/>
            <person name="Stelling S.C."/>
            <person name="Utturkar S.M."/>
            <person name="Alshibli N."/>
            <person name="Harris A."/>
            <person name="Brown S.D."/>
            <person name="Hazen T.C."/>
        </authorList>
    </citation>
    <scope>NUCLEOTIDE SEQUENCE [LARGE SCALE GENOMIC DNA]</scope>
    <source>
        <strain evidence="1 2">ND2E</strain>
    </source>
</reference>
<comment type="caution">
    <text evidence="1">The sequence shown here is derived from an EMBL/GenBank/DDBJ whole genome shotgun (WGS) entry which is preliminary data.</text>
</comment>
<dbReference type="AlphaFoldDB" id="A0A099KYP7"/>
<organism evidence="1 2">
    <name type="scientific">Colwellia psychrerythraea</name>
    <name type="common">Vibrio psychroerythus</name>
    <dbReference type="NCBI Taxonomy" id="28229"/>
    <lineage>
        <taxon>Bacteria</taxon>
        <taxon>Pseudomonadati</taxon>
        <taxon>Pseudomonadota</taxon>
        <taxon>Gammaproteobacteria</taxon>
        <taxon>Alteromonadales</taxon>
        <taxon>Colwelliaceae</taxon>
        <taxon>Colwellia</taxon>
    </lineage>
</organism>
<dbReference type="OrthoDB" id="6215342at2"/>
<dbReference type="PATRIC" id="fig|28229.4.peg.100"/>
<name>A0A099KYP7_COLPS</name>
<sequence length="142" mass="15677">MTETLPITITANKALVDKFNNITSVTNKLEAQFNFQTLTANWYGDEESILTIQLSLETPASFAQCKKSLSRSSDSSVNIHHFSDDVICCFDESFQQLLCTIAITASEMDLLVTQPAVLAGYIQAKLRKVLNLIAQQQSLASI</sequence>
<accession>A0A099KYP7</accession>